<organism evidence="14 15">
    <name type="scientific">Aliivibrio fischeri</name>
    <name type="common">Vibrio fischeri</name>
    <dbReference type="NCBI Taxonomy" id="668"/>
    <lineage>
        <taxon>Bacteria</taxon>
        <taxon>Pseudomonadati</taxon>
        <taxon>Pseudomonadota</taxon>
        <taxon>Gammaproteobacteria</taxon>
        <taxon>Vibrionales</taxon>
        <taxon>Vibrionaceae</taxon>
        <taxon>Aliivibrio</taxon>
    </lineage>
</organism>
<evidence type="ECO:0000256" key="6">
    <source>
        <dbReference type="ARBA" id="ARBA00022692"/>
    </source>
</evidence>
<evidence type="ECO:0000256" key="7">
    <source>
        <dbReference type="ARBA" id="ARBA00022989"/>
    </source>
</evidence>
<comment type="caution">
    <text evidence="14">The sequence shown here is derived from an EMBL/GenBank/DDBJ whole genome shotgun (WGS) entry which is preliminary data.</text>
</comment>
<dbReference type="GO" id="GO:0051453">
    <property type="term" value="P:regulation of intracellular pH"/>
    <property type="evidence" value="ECO:0007669"/>
    <property type="project" value="TreeGrafter"/>
</dbReference>
<evidence type="ECO:0000256" key="3">
    <source>
        <dbReference type="ARBA" id="ARBA00022448"/>
    </source>
</evidence>
<dbReference type="Pfam" id="PF00999">
    <property type="entry name" value="Na_H_Exchanger"/>
    <property type="match status" value="1"/>
</dbReference>
<evidence type="ECO:0000256" key="4">
    <source>
        <dbReference type="ARBA" id="ARBA00022449"/>
    </source>
</evidence>
<dbReference type="PANTHER" id="PTHR10110">
    <property type="entry name" value="SODIUM/HYDROGEN EXCHANGER"/>
    <property type="match status" value="1"/>
</dbReference>
<keyword evidence="11" id="KW-0739">Sodium transport</keyword>
<feature type="transmembrane region" description="Helical" evidence="12">
    <location>
        <begin position="256"/>
        <end position="274"/>
    </location>
</feature>
<evidence type="ECO:0000256" key="1">
    <source>
        <dbReference type="ARBA" id="ARBA00004651"/>
    </source>
</evidence>
<feature type="transmembrane region" description="Helical" evidence="12">
    <location>
        <begin position="128"/>
        <end position="151"/>
    </location>
</feature>
<dbReference type="GO" id="GO:0098719">
    <property type="term" value="P:sodium ion import across plasma membrane"/>
    <property type="evidence" value="ECO:0007669"/>
    <property type="project" value="TreeGrafter"/>
</dbReference>
<dbReference type="GO" id="GO:0015386">
    <property type="term" value="F:potassium:proton antiporter activity"/>
    <property type="evidence" value="ECO:0007669"/>
    <property type="project" value="TreeGrafter"/>
</dbReference>
<keyword evidence="6 12" id="KW-0812">Transmembrane</keyword>
<name>A0A844NWQ1_ALIFS</name>
<evidence type="ECO:0000256" key="9">
    <source>
        <dbReference type="ARBA" id="ARBA00023065"/>
    </source>
</evidence>
<keyword evidence="4" id="KW-0050">Antiport</keyword>
<evidence type="ECO:0000313" key="14">
    <source>
        <dbReference type="EMBL" id="MUK47574.1"/>
    </source>
</evidence>
<dbReference type="Proteomes" id="UP000448038">
    <property type="component" value="Unassembled WGS sequence"/>
</dbReference>
<dbReference type="Gene3D" id="6.10.140.1330">
    <property type="match status" value="1"/>
</dbReference>
<comment type="subcellular location">
    <subcellularLocation>
        <location evidence="1">Cell membrane</location>
        <topology evidence="1">Multi-pass membrane protein</topology>
    </subcellularLocation>
</comment>
<evidence type="ECO:0000313" key="15">
    <source>
        <dbReference type="Proteomes" id="UP000448038"/>
    </source>
</evidence>
<keyword evidence="9" id="KW-0406">Ion transport</keyword>
<accession>A0A844NWQ1</accession>
<keyword evidence="7 12" id="KW-1133">Transmembrane helix</keyword>
<proteinExistence type="inferred from homology"/>
<feature type="transmembrane region" description="Helical" evidence="12">
    <location>
        <begin position="172"/>
        <end position="191"/>
    </location>
</feature>
<dbReference type="InterPro" id="IPR018422">
    <property type="entry name" value="Cation/H_exchanger_CPA1"/>
</dbReference>
<dbReference type="PANTHER" id="PTHR10110:SF195">
    <property type="entry name" value="NA(+)_H(+) ANTIPORTER NHAS2"/>
    <property type="match status" value="1"/>
</dbReference>
<feature type="transmembrane region" description="Helical" evidence="12">
    <location>
        <begin position="394"/>
        <end position="415"/>
    </location>
</feature>
<dbReference type="InterPro" id="IPR006153">
    <property type="entry name" value="Cation/H_exchanger_TM"/>
</dbReference>
<keyword evidence="10 12" id="KW-0472">Membrane</keyword>
<feature type="transmembrane region" description="Helical" evidence="12">
    <location>
        <begin position="100"/>
        <end position="122"/>
    </location>
</feature>
<dbReference type="AlphaFoldDB" id="A0A844NWQ1"/>
<feature type="transmembrane region" description="Helical" evidence="12">
    <location>
        <begin position="71"/>
        <end position="88"/>
    </location>
</feature>
<evidence type="ECO:0000259" key="13">
    <source>
        <dbReference type="Pfam" id="PF00999"/>
    </source>
</evidence>
<feature type="transmembrane region" description="Helical" evidence="12">
    <location>
        <begin position="319"/>
        <end position="343"/>
    </location>
</feature>
<feature type="transmembrane region" description="Helical" evidence="12">
    <location>
        <begin position="31"/>
        <end position="51"/>
    </location>
</feature>
<keyword evidence="5" id="KW-1003">Cell membrane</keyword>
<evidence type="ECO:0000256" key="8">
    <source>
        <dbReference type="ARBA" id="ARBA00023053"/>
    </source>
</evidence>
<dbReference type="GO" id="GO:0005886">
    <property type="term" value="C:plasma membrane"/>
    <property type="evidence" value="ECO:0007669"/>
    <property type="project" value="UniProtKB-SubCell"/>
</dbReference>
<evidence type="ECO:0000256" key="11">
    <source>
        <dbReference type="ARBA" id="ARBA00023201"/>
    </source>
</evidence>
<dbReference type="GO" id="GO:0015385">
    <property type="term" value="F:sodium:proton antiporter activity"/>
    <property type="evidence" value="ECO:0007669"/>
    <property type="project" value="InterPro"/>
</dbReference>
<feature type="transmembrane region" description="Helical" evidence="12">
    <location>
        <begin position="295"/>
        <end position="313"/>
    </location>
</feature>
<reference evidence="14 15" key="1">
    <citation type="submission" date="2019-11" db="EMBL/GenBank/DDBJ databases">
        <title>Using colonization assays and comparative genomics to discover symbiosis behaviors and factors in Vibrio fischeri.</title>
        <authorList>
            <person name="Bongrand C."/>
            <person name="Moriano-Gutierrez S."/>
            <person name="Arevalo P."/>
            <person name="Mcfall-Ngai M."/>
            <person name="Visick K."/>
            <person name="Polz M.F."/>
            <person name="Ruby E.G."/>
        </authorList>
    </citation>
    <scope>NUCLEOTIDE SEQUENCE [LARGE SCALE GENOMIC DNA]</scope>
    <source>
        <strain evidence="15">emors.4.1</strain>
    </source>
</reference>
<evidence type="ECO:0000256" key="10">
    <source>
        <dbReference type="ARBA" id="ARBA00023136"/>
    </source>
</evidence>
<feature type="transmembrane region" description="Helical" evidence="12">
    <location>
        <begin position="6"/>
        <end position="24"/>
    </location>
</feature>
<keyword evidence="8" id="KW-0915">Sodium</keyword>
<evidence type="ECO:0000256" key="2">
    <source>
        <dbReference type="ARBA" id="ARBA00007367"/>
    </source>
</evidence>
<sequence length="425" mass="46719">MSVYNTLCFLAAAAMLIAFFNSKIGKMQTTIAITAGSMMLSLGIIIAGQNNWFNLREVATETLTDINFEDFLLKGILGFLLFAGGLGIKLQNLKDQKWEITVLALGATLFSTFFIGFVLWAICNVIGVNLDLIYCLLFGALISPTDPIAVLAIVKKMNAPQRISTQIEGESLFNDGFGLVIFVTLFTIAFGHETPTVGSVTALFFQEAIGGIAYGFILGLVFHYLISSTNDHSMELLLTIGIPTAGYALAEVLHVSGPLAMVVSGIMIGNWTRFIGFSKESEDHLDHFWELVDEFLNGVLFLLIGMSMLLFQFHQEDWILMAISIPLVLTSRYLSVFISYIGFNQFRTYNPLSVRILTWGGLRGGLALAMALAIPAGIMVIPEKNIDVREIILVMTYSVVVFSILVQGSTITPMIDKAKKLEKEM</sequence>
<comment type="similarity">
    <text evidence="2">Belongs to the monovalent cation:proton antiporter 1 (CPA1) transporter (TC 2.A.36) family.</text>
</comment>
<gene>
    <name evidence="14" type="ORF">GNP88_00015</name>
</gene>
<feature type="domain" description="Cation/H+ exchanger transmembrane" evidence="13">
    <location>
        <begin position="50"/>
        <end position="415"/>
    </location>
</feature>
<dbReference type="RefSeq" id="WP_155655053.1">
    <property type="nucleotide sequence ID" value="NZ_WOBN01000001.1"/>
</dbReference>
<keyword evidence="3" id="KW-0813">Transport</keyword>
<feature type="transmembrane region" description="Helical" evidence="12">
    <location>
        <begin position="364"/>
        <end position="382"/>
    </location>
</feature>
<evidence type="ECO:0000256" key="12">
    <source>
        <dbReference type="SAM" id="Phobius"/>
    </source>
</evidence>
<evidence type="ECO:0000256" key="5">
    <source>
        <dbReference type="ARBA" id="ARBA00022475"/>
    </source>
</evidence>
<feature type="transmembrane region" description="Helical" evidence="12">
    <location>
        <begin position="203"/>
        <end position="226"/>
    </location>
</feature>
<dbReference type="EMBL" id="WOBN01000001">
    <property type="protein sequence ID" value="MUK47574.1"/>
    <property type="molecule type" value="Genomic_DNA"/>
</dbReference>
<protein>
    <submittedName>
        <fullName evidence="14">Sodium:proton antiporter</fullName>
    </submittedName>
</protein>